<protein>
    <recommendedName>
        <fullName evidence="4">Chaperone NapD</fullName>
    </recommendedName>
    <alternativeName>
        <fullName evidence="4">NapA signal peptide-binding chaperone NapD</fullName>
    </alternativeName>
</protein>
<evidence type="ECO:0000256" key="2">
    <source>
        <dbReference type="ARBA" id="ARBA00022490"/>
    </source>
</evidence>
<organism evidence="5 6">
    <name type="scientific">Roseibium album</name>
    <dbReference type="NCBI Taxonomy" id="311410"/>
    <lineage>
        <taxon>Bacteria</taxon>
        <taxon>Pseudomonadati</taxon>
        <taxon>Pseudomonadota</taxon>
        <taxon>Alphaproteobacteria</taxon>
        <taxon>Hyphomicrobiales</taxon>
        <taxon>Stappiaceae</taxon>
        <taxon>Roseibium</taxon>
    </lineage>
</organism>
<dbReference type="InterPro" id="IPR005623">
    <property type="entry name" value="Chaperone_NapD_NO3_reduct"/>
</dbReference>
<dbReference type="Pfam" id="PF03927">
    <property type="entry name" value="NapD"/>
    <property type="match status" value="1"/>
</dbReference>
<dbReference type="GeneID" id="97667702"/>
<dbReference type="PANTHER" id="PTHR38603">
    <property type="entry name" value="CHAPERONE NAPD"/>
    <property type="match status" value="1"/>
</dbReference>
<comment type="function">
    <text evidence="4">Chaperone for NapA, the catalytic subunit of the periplasmic nitrate reductase. It binds directly and specifically to the twin-arginine signal peptide of NapA, preventing premature interaction with the Tat translocase and premature export.</text>
</comment>
<dbReference type="STRING" id="311410.LA5095_02864"/>
<reference evidence="6" key="1">
    <citation type="submission" date="2015-07" db="EMBL/GenBank/DDBJ databases">
        <authorList>
            <person name="Rodrigo-Torres Lidia"/>
            <person name="Arahal R.David."/>
        </authorList>
    </citation>
    <scope>NUCLEOTIDE SEQUENCE [LARGE SCALE GENOMIC DNA]</scope>
    <source>
        <strain evidence="6">CECT 5096</strain>
    </source>
</reference>
<dbReference type="EMBL" id="CXWC01000001">
    <property type="protein sequence ID" value="CTQ64029.1"/>
    <property type="molecule type" value="Genomic_DNA"/>
</dbReference>
<dbReference type="AlphaFoldDB" id="A0A0M7AGG4"/>
<evidence type="ECO:0000256" key="1">
    <source>
        <dbReference type="ARBA" id="ARBA00004496"/>
    </source>
</evidence>
<dbReference type="OrthoDB" id="7306089at2"/>
<keyword evidence="2 4" id="KW-0963">Cytoplasm</keyword>
<keyword evidence="6" id="KW-1185">Reference proteome</keyword>
<comment type="subcellular location">
    <subcellularLocation>
        <location evidence="1 4">Cytoplasm</location>
    </subcellularLocation>
</comment>
<comment type="subunit">
    <text evidence="4">Interacts with the cytoplasmic NapA precursor.</text>
</comment>
<proteinExistence type="inferred from homology"/>
<keyword evidence="3 4" id="KW-0143">Chaperone</keyword>
<dbReference type="Gene3D" id="3.30.70.920">
    <property type="match status" value="1"/>
</dbReference>
<dbReference type="RefSeq" id="WP_055116058.1">
    <property type="nucleotide sequence ID" value="NZ_CANKXR010000007.1"/>
</dbReference>
<dbReference type="GO" id="GO:0005737">
    <property type="term" value="C:cytoplasm"/>
    <property type="evidence" value="ECO:0007669"/>
    <property type="project" value="UniProtKB-SubCell"/>
</dbReference>
<name>A0A0M7AGG4_9HYPH</name>
<evidence type="ECO:0000256" key="4">
    <source>
        <dbReference type="HAMAP-Rule" id="MF_02200"/>
    </source>
</evidence>
<evidence type="ECO:0000313" key="5">
    <source>
        <dbReference type="EMBL" id="CTQ64029.1"/>
    </source>
</evidence>
<sequence length="100" mass="10757">MNICGCLVHATAPAVPEVRKRVEAMKGAEIHACDDDGRLVVVVEDTPEKKASELIMEMHQIPGVVSVTLTYHHFEDLAADDAASLPAKPSQAGDQTHDNL</sequence>
<dbReference type="GO" id="GO:0005048">
    <property type="term" value="F:signal sequence binding"/>
    <property type="evidence" value="ECO:0007669"/>
    <property type="project" value="UniProtKB-UniRule"/>
</dbReference>
<comment type="similarity">
    <text evidence="4">Belongs to the NapD family.</text>
</comment>
<dbReference type="Proteomes" id="UP000049983">
    <property type="component" value="Unassembled WGS sequence"/>
</dbReference>
<evidence type="ECO:0000313" key="6">
    <source>
        <dbReference type="Proteomes" id="UP000049983"/>
    </source>
</evidence>
<dbReference type="PANTHER" id="PTHR38603:SF1">
    <property type="entry name" value="CHAPERONE NAPD"/>
    <property type="match status" value="1"/>
</dbReference>
<gene>
    <name evidence="4" type="primary">napD</name>
    <name evidence="5" type="ORF">LA5096_00233</name>
</gene>
<dbReference type="HAMAP" id="MF_02200">
    <property type="entry name" value="NapD"/>
    <property type="match status" value="1"/>
</dbReference>
<evidence type="ECO:0000256" key="3">
    <source>
        <dbReference type="ARBA" id="ARBA00023186"/>
    </source>
</evidence>
<accession>A0A0M7AGG4</accession>
<dbReference type="GO" id="GO:0051224">
    <property type="term" value="P:negative regulation of protein transport"/>
    <property type="evidence" value="ECO:0007669"/>
    <property type="project" value="UniProtKB-UniRule"/>
</dbReference>